<evidence type="ECO:0000256" key="2">
    <source>
        <dbReference type="ARBA" id="ARBA00022801"/>
    </source>
</evidence>
<dbReference type="GeneID" id="4851279"/>
<dbReference type="OMA" id="NCLLEIC"/>
<dbReference type="eggNOG" id="KOG4569">
    <property type="taxonomic scope" value="Eukaryota"/>
</dbReference>
<organism evidence="5 6">
    <name type="scientific">Scheffersomyces stipitis (strain ATCC 58785 / CBS 6054 / NBRC 10063 / NRRL Y-11545)</name>
    <name type="common">Yeast</name>
    <name type="synonym">Pichia stipitis</name>
    <dbReference type="NCBI Taxonomy" id="322104"/>
    <lineage>
        <taxon>Eukaryota</taxon>
        <taxon>Fungi</taxon>
        <taxon>Dikarya</taxon>
        <taxon>Ascomycota</taxon>
        <taxon>Saccharomycotina</taxon>
        <taxon>Pichiomycetes</taxon>
        <taxon>Debaryomycetaceae</taxon>
        <taxon>Scheffersomyces</taxon>
    </lineage>
</organism>
<dbReference type="Gene3D" id="3.40.50.1820">
    <property type="entry name" value="alpha/beta hydrolase"/>
    <property type="match status" value="1"/>
</dbReference>
<keyword evidence="3" id="KW-0732">Signal</keyword>
<gene>
    <name evidence="5" type="primary">LIP10</name>
    <name evidence="5" type="ORF">PICST_28505</name>
</gene>
<dbReference type="HOGENOM" id="CLU_032957_3_0_1"/>
<dbReference type="InterPro" id="IPR002921">
    <property type="entry name" value="Fungal_lipase-type"/>
</dbReference>
<dbReference type="EC" id="3.1.1.3" evidence="1"/>
<dbReference type="FunCoup" id="A3GG80">
    <property type="interactions" value="8"/>
</dbReference>
<comment type="caution">
    <text evidence="5">The sequence shown here is derived from an EMBL/GenBank/DDBJ whole genome shotgun (WGS) entry which is preliminary data.</text>
</comment>
<accession>A3GG80</accession>
<dbReference type="InterPro" id="IPR029058">
    <property type="entry name" value="AB_hydrolase_fold"/>
</dbReference>
<dbReference type="SUPFAM" id="SSF53474">
    <property type="entry name" value="alpha/beta-Hydrolases"/>
    <property type="match status" value="1"/>
</dbReference>
<dbReference type="KEGG" id="pic:PICST_28505"/>
<evidence type="ECO:0000313" key="5">
    <source>
        <dbReference type="EMBL" id="EAZ63889.1"/>
    </source>
</evidence>
<dbReference type="Proteomes" id="UP000002258">
    <property type="component" value="Chromosome 1"/>
</dbReference>
<dbReference type="Pfam" id="PF01764">
    <property type="entry name" value="Lipase_3"/>
    <property type="match status" value="1"/>
</dbReference>
<dbReference type="GO" id="GO:0004806">
    <property type="term" value="F:triacylglycerol lipase activity"/>
    <property type="evidence" value="ECO:0007669"/>
    <property type="project" value="UniProtKB-EC"/>
</dbReference>
<sequence>MKLSVLIVIASQLFAVAKSISVGRIQLDPRDKNPPDYNKLVEYAHLTSFAYCIKRGLTTGLLGDKDTNCPKHSCQDDEFKNIEVLKTFNFNKQGNVGSGYIAIDEEQKRILLVYRGTASRSDWVSDMDFYPVNYTPYVLSGDTSIASTKSIETEGCRVHKGFYSFIQNNFSFIYKFINSLKKKHPDYQVVLSGHSLGAALAVLTGIEFQLMGHDPLIVTYAGPKLGNDKFAEFTNKIFQTTVKAESIDSTHDFQSGLIRIVHYLDIVPSLPPSPYFKHAGYEYYIDKSKLPHEPSNLQRPGVQSQLDIQKRAAPGGISLGKLWPEWFGKYEHTHYFIKVTGCEPEDDENR</sequence>
<feature type="domain" description="Fungal lipase-type" evidence="4">
    <location>
        <begin position="112"/>
        <end position="272"/>
    </location>
</feature>
<protein>
    <recommendedName>
        <fullName evidence="1">triacylglycerol lipase</fullName>
        <ecNumber evidence="1">3.1.1.3</ecNumber>
    </recommendedName>
</protein>
<dbReference type="OrthoDB" id="406844at2759"/>
<evidence type="ECO:0000313" key="6">
    <source>
        <dbReference type="Proteomes" id="UP000002258"/>
    </source>
</evidence>
<name>A3GG80_PICST</name>
<keyword evidence="6" id="KW-1185">Reference proteome</keyword>
<reference evidence="5 6" key="1">
    <citation type="journal article" date="2007" name="Nat. Biotechnol.">
        <title>Genome sequence of the lignocellulose-bioconverting and xylose-fermenting yeast Pichia stipitis.</title>
        <authorList>
            <person name="Jeffries T.W."/>
            <person name="Grigoriev I.V."/>
            <person name="Grimwood J."/>
            <person name="Laplaza J.M."/>
            <person name="Aerts A."/>
            <person name="Salamov A."/>
            <person name="Schmutz J."/>
            <person name="Lindquist E."/>
            <person name="Dehal P."/>
            <person name="Shapiro H."/>
            <person name="Jin Y.S."/>
            <person name="Passoth V."/>
            <person name="Richardson P.M."/>
        </authorList>
    </citation>
    <scope>NUCLEOTIDE SEQUENCE [LARGE SCALE GENOMIC DNA]</scope>
    <source>
        <strain evidence="6">ATCC 58785 / CBS 6054 / NBRC 10063 / NRRL Y-11545</strain>
    </source>
</reference>
<dbReference type="PANTHER" id="PTHR46640:SF3">
    <property type="entry name" value="LIPASE LIH1-RELATED"/>
    <property type="match status" value="1"/>
</dbReference>
<evidence type="ECO:0000256" key="3">
    <source>
        <dbReference type="SAM" id="SignalP"/>
    </source>
</evidence>
<feature type="signal peptide" evidence="3">
    <location>
        <begin position="1"/>
        <end position="19"/>
    </location>
</feature>
<dbReference type="PANTHER" id="PTHR46640">
    <property type="entry name" value="TRIACYLGLYCEROL LIPASE, PUTATIVE (AFU_ORTHOLOGUE AFUA_6G06510)-RELATED"/>
    <property type="match status" value="1"/>
</dbReference>
<evidence type="ECO:0000259" key="4">
    <source>
        <dbReference type="Pfam" id="PF01764"/>
    </source>
</evidence>
<dbReference type="GO" id="GO:0006629">
    <property type="term" value="P:lipid metabolic process"/>
    <property type="evidence" value="ECO:0007669"/>
    <property type="project" value="InterPro"/>
</dbReference>
<evidence type="ECO:0000256" key="1">
    <source>
        <dbReference type="ARBA" id="ARBA00013279"/>
    </source>
</evidence>
<dbReference type="CDD" id="cd00519">
    <property type="entry name" value="Lipase_3"/>
    <property type="match status" value="1"/>
</dbReference>
<dbReference type="InterPro" id="IPR051299">
    <property type="entry name" value="AB_hydrolase_lip/est"/>
</dbReference>
<dbReference type="AlphaFoldDB" id="A3GG80"/>
<feature type="chain" id="PRO_5002652645" description="triacylglycerol lipase" evidence="3">
    <location>
        <begin position="20"/>
        <end position="350"/>
    </location>
</feature>
<dbReference type="InParanoid" id="A3GG80"/>
<dbReference type="EMBL" id="AAVQ01000001">
    <property type="protein sequence ID" value="EAZ63889.1"/>
    <property type="molecule type" value="Genomic_DNA"/>
</dbReference>
<proteinExistence type="predicted"/>
<dbReference type="RefSeq" id="XP_001387912.1">
    <property type="nucleotide sequence ID" value="XM_001387875.1"/>
</dbReference>
<keyword evidence="2 5" id="KW-0378">Hydrolase</keyword>